<dbReference type="EMBL" id="CP089984">
    <property type="protein sequence ID" value="WXB12226.1"/>
    <property type="molecule type" value="Genomic_DNA"/>
</dbReference>
<name>A0ABZ2LR22_9BACT</name>
<dbReference type="InterPro" id="IPR010987">
    <property type="entry name" value="Glutathione-S-Trfase_C-like"/>
</dbReference>
<protein>
    <recommendedName>
        <fullName evidence="1">glutathione transferase</fullName>
        <ecNumber evidence="1">2.5.1.18</ecNumber>
    </recommendedName>
</protein>
<proteinExistence type="inferred from homology"/>
<feature type="domain" description="GST N-terminal" evidence="4">
    <location>
        <begin position="1"/>
        <end position="80"/>
    </location>
</feature>
<accession>A0ABZ2LR22</accession>
<dbReference type="Gene3D" id="1.20.1050.10">
    <property type="match status" value="1"/>
</dbReference>
<gene>
    <name evidence="6" type="ORF">LZC94_30775</name>
</gene>
<dbReference type="SUPFAM" id="SSF47616">
    <property type="entry name" value="GST C-terminal domain-like"/>
    <property type="match status" value="1"/>
</dbReference>
<dbReference type="Proteomes" id="UP001370348">
    <property type="component" value="Chromosome"/>
</dbReference>
<evidence type="ECO:0000259" key="5">
    <source>
        <dbReference type="PROSITE" id="PS50405"/>
    </source>
</evidence>
<dbReference type="InterPro" id="IPR004046">
    <property type="entry name" value="GST_C"/>
</dbReference>
<evidence type="ECO:0000259" key="4">
    <source>
        <dbReference type="PROSITE" id="PS50404"/>
    </source>
</evidence>
<dbReference type="Pfam" id="PF02798">
    <property type="entry name" value="GST_N"/>
    <property type="match status" value="1"/>
</dbReference>
<reference evidence="6 7" key="1">
    <citation type="submission" date="2021-12" db="EMBL/GenBank/DDBJ databases">
        <title>Discovery of the Pendulisporaceae a myxobacterial family with distinct sporulation behavior and unique specialized metabolism.</title>
        <authorList>
            <person name="Garcia R."/>
            <person name="Popoff A."/>
            <person name="Bader C.D."/>
            <person name="Loehr J."/>
            <person name="Walesch S."/>
            <person name="Walt C."/>
            <person name="Boldt J."/>
            <person name="Bunk B."/>
            <person name="Haeckl F.J.F.P.J."/>
            <person name="Gunesch A.P."/>
            <person name="Birkelbach J."/>
            <person name="Nuebel U."/>
            <person name="Pietschmann T."/>
            <person name="Bach T."/>
            <person name="Mueller R."/>
        </authorList>
    </citation>
    <scope>NUCLEOTIDE SEQUENCE [LARGE SCALE GENOMIC DNA]</scope>
    <source>
        <strain evidence="6 7">MSr11954</strain>
    </source>
</reference>
<dbReference type="PANTHER" id="PTHR43900:SF3">
    <property type="entry name" value="GLUTATHIONE S-TRANSFERASE RHO"/>
    <property type="match status" value="1"/>
</dbReference>
<dbReference type="CDD" id="cd03053">
    <property type="entry name" value="GST_N_Phi"/>
    <property type="match status" value="1"/>
</dbReference>
<dbReference type="SFLD" id="SFLDG01154">
    <property type="entry name" value="Main.5:_Phi-like"/>
    <property type="match status" value="1"/>
</dbReference>
<evidence type="ECO:0000313" key="7">
    <source>
        <dbReference type="Proteomes" id="UP001370348"/>
    </source>
</evidence>
<organism evidence="6 7">
    <name type="scientific">Pendulispora albinea</name>
    <dbReference type="NCBI Taxonomy" id="2741071"/>
    <lineage>
        <taxon>Bacteria</taxon>
        <taxon>Pseudomonadati</taxon>
        <taxon>Myxococcota</taxon>
        <taxon>Myxococcia</taxon>
        <taxon>Myxococcales</taxon>
        <taxon>Sorangiineae</taxon>
        <taxon>Pendulisporaceae</taxon>
        <taxon>Pendulispora</taxon>
    </lineage>
</organism>
<evidence type="ECO:0000313" key="6">
    <source>
        <dbReference type="EMBL" id="WXB12226.1"/>
    </source>
</evidence>
<dbReference type="PROSITE" id="PS50405">
    <property type="entry name" value="GST_CTER"/>
    <property type="match status" value="1"/>
</dbReference>
<dbReference type="InterPro" id="IPR040079">
    <property type="entry name" value="Glutathione_S-Trfase"/>
</dbReference>
<dbReference type="SFLD" id="SFLDS00019">
    <property type="entry name" value="Glutathione_Transferase_(cytos"/>
    <property type="match status" value="1"/>
</dbReference>
<dbReference type="SUPFAM" id="SSF52833">
    <property type="entry name" value="Thioredoxin-like"/>
    <property type="match status" value="1"/>
</dbReference>
<dbReference type="EC" id="2.5.1.18" evidence="1"/>
<sequence length="205" mass="22445">MKIFGLPGSPCTRKVMTTLAEKGQEAEIVLVDVSKGEQKAPAHLARQPFGRIPTLEDNGFSLYESQAIMRYLDEKLPGTSLQPKALEERARMNQFMSIEQSYLVAPAVGIVKQLLLGKMAGREPDMAIVEAAKVEVAKALDVADQALAGEKYLAGSSFSLADIDWMPYVHYIVQSGVGALITDRPNVAAWWQRVSGRPSWQKVVG</sequence>
<dbReference type="InterPro" id="IPR004045">
    <property type="entry name" value="Glutathione_S-Trfase_N"/>
</dbReference>
<evidence type="ECO:0000256" key="2">
    <source>
        <dbReference type="ARBA" id="ARBA00022679"/>
    </source>
</evidence>
<dbReference type="Gene3D" id="3.40.30.10">
    <property type="entry name" value="Glutaredoxin"/>
    <property type="match status" value="1"/>
</dbReference>
<dbReference type="Pfam" id="PF00043">
    <property type="entry name" value="GST_C"/>
    <property type="match status" value="1"/>
</dbReference>
<dbReference type="PANTHER" id="PTHR43900">
    <property type="entry name" value="GLUTATHIONE S-TRANSFERASE RHO"/>
    <property type="match status" value="1"/>
</dbReference>
<feature type="domain" description="GST C-terminal" evidence="5">
    <location>
        <begin position="85"/>
        <end position="205"/>
    </location>
</feature>
<dbReference type="SFLD" id="SFLDG00358">
    <property type="entry name" value="Main_(cytGST)"/>
    <property type="match status" value="1"/>
</dbReference>
<dbReference type="InterPro" id="IPR036249">
    <property type="entry name" value="Thioredoxin-like_sf"/>
</dbReference>
<keyword evidence="2" id="KW-0808">Transferase</keyword>
<evidence type="ECO:0000256" key="1">
    <source>
        <dbReference type="ARBA" id="ARBA00012452"/>
    </source>
</evidence>
<evidence type="ECO:0000256" key="3">
    <source>
        <dbReference type="RuleBase" id="RU003494"/>
    </source>
</evidence>
<dbReference type="PROSITE" id="PS50404">
    <property type="entry name" value="GST_NTER"/>
    <property type="match status" value="1"/>
</dbReference>
<comment type="similarity">
    <text evidence="3">Belongs to the GST superfamily.</text>
</comment>
<keyword evidence="7" id="KW-1185">Reference proteome</keyword>
<dbReference type="InterPro" id="IPR036282">
    <property type="entry name" value="Glutathione-S-Trfase_C_sf"/>
</dbReference>